<feature type="domain" description="Origin recognition complex subunit 3 winged helix C-terminal" evidence="11">
    <location>
        <begin position="545"/>
        <end position="657"/>
    </location>
</feature>
<comment type="function">
    <text evidence="9">Component of the origin recognition complex (ORC) that binds origins of replication. DNA-binding is ATP-dependent. The specific DNA sequences that define origins of replication have not been identified yet. ORC is required to assemble the pre-replication complex necessary to initiate DNA replication. Binds histone H3 and H4 trimethylation marks H3K9me3, H3K27me3 and H4K20me3.</text>
</comment>
<evidence type="ECO:0000256" key="5">
    <source>
        <dbReference type="ARBA" id="ARBA00022705"/>
    </source>
</evidence>
<feature type="domain" description="Origin recognition complex subunit 3 N-terminal" evidence="10">
    <location>
        <begin position="1"/>
        <end position="290"/>
    </location>
</feature>
<evidence type="ECO:0000256" key="9">
    <source>
        <dbReference type="ARBA" id="ARBA00045241"/>
    </source>
</evidence>
<organism evidence="13 14">
    <name type="scientific">Neophocaena asiaeorientalis asiaeorientalis</name>
    <name type="common">Yangtze finless porpoise</name>
    <name type="synonym">Neophocaena phocaenoides subsp. asiaeorientalis</name>
    <dbReference type="NCBI Taxonomy" id="1706337"/>
    <lineage>
        <taxon>Eukaryota</taxon>
        <taxon>Metazoa</taxon>
        <taxon>Chordata</taxon>
        <taxon>Craniata</taxon>
        <taxon>Vertebrata</taxon>
        <taxon>Euteleostomi</taxon>
        <taxon>Mammalia</taxon>
        <taxon>Eutheria</taxon>
        <taxon>Laurasiatheria</taxon>
        <taxon>Artiodactyla</taxon>
        <taxon>Whippomorpha</taxon>
        <taxon>Cetacea</taxon>
        <taxon>Odontoceti</taxon>
        <taxon>Phocoenidae</taxon>
        <taxon>Neophocaena</taxon>
    </lineage>
</organism>
<evidence type="ECO:0000256" key="2">
    <source>
        <dbReference type="ARBA" id="ARBA00010977"/>
    </source>
</evidence>
<accession>A0A341AK11</accession>
<keyword evidence="4" id="KW-0597">Phosphoprotein</keyword>
<dbReference type="InterPro" id="IPR020795">
    <property type="entry name" value="ORC3"/>
</dbReference>
<comment type="similarity">
    <text evidence="2">Belongs to the ORC3 family.</text>
</comment>
<dbReference type="Proteomes" id="UP000252040">
    <property type="component" value="Unplaced"/>
</dbReference>
<keyword evidence="7" id="KW-0539">Nucleus</keyword>
<evidence type="ECO:0000256" key="3">
    <source>
        <dbReference type="ARBA" id="ARBA00019085"/>
    </source>
</evidence>
<dbReference type="InterPro" id="IPR045663">
    <property type="entry name" value="ORC3_ins"/>
</dbReference>
<dbReference type="GO" id="GO:0003688">
    <property type="term" value="F:DNA replication origin binding"/>
    <property type="evidence" value="ECO:0007669"/>
    <property type="project" value="TreeGrafter"/>
</dbReference>
<dbReference type="PANTHER" id="PTHR12748:SF0">
    <property type="entry name" value="ORIGIN RECOGNITION COMPLEX SUBUNIT 3"/>
    <property type="match status" value="1"/>
</dbReference>
<gene>
    <name evidence="14" type="primary">ORC3</name>
</gene>
<evidence type="ECO:0000256" key="6">
    <source>
        <dbReference type="ARBA" id="ARBA00023125"/>
    </source>
</evidence>
<comment type="subcellular location">
    <subcellularLocation>
        <location evidence="1">Nucleus</location>
    </subcellularLocation>
</comment>
<dbReference type="Pfam" id="PF07034">
    <property type="entry name" value="ORC3_N"/>
    <property type="match status" value="1"/>
</dbReference>
<reference evidence="14" key="1">
    <citation type="submission" date="2025-08" db="UniProtKB">
        <authorList>
            <consortium name="RefSeq"/>
        </authorList>
    </citation>
    <scope>IDENTIFICATION</scope>
    <source>
        <tissue evidence="14">Meat</tissue>
    </source>
</reference>
<dbReference type="RefSeq" id="XP_024589467.1">
    <property type="nucleotide sequence ID" value="XM_024733699.1"/>
</dbReference>
<dbReference type="GO" id="GO:0031261">
    <property type="term" value="C:DNA replication preinitiation complex"/>
    <property type="evidence" value="ECO:0007669"/>
    <property type="project" value="TreeGrafter"/>
</dbReference>
<dbReference type="Pfam" id="PF18137">
    <property type="entry name" value="WHD_ORC"/>
    <property type="match status" value="1"/>
</dbReference>
<sequence>MKSETERLQEELNKNLFDSLIEFLQKSHSGFQKNSRDWGCQIKLREIPTAALVLGVNVTDHDLTFRSLTEVLQNNVTPYVVSLQAKDCPDMKHFLQKLASQLMDCNVDVQSKEKESVQVTQKKIPYSMDSLSTWYMSVTQKTDVKMPRKKRTPSQWQSPPVVLILKDMESFTTKVLQDFIIISSQHLHEFPLILIFGIATSPVVVHRLLPHAVSSLLCIELFQSLSCKEHLTTVLDKLLLTTQFPFKLSEKVLQVLTNIFLYHDFSIQNFIKGLQLSLLEHFYSQPLSVLCCNLPEAKRRINFLSDNQCENIRRLPSFRRYVEKQASEKQVALLTNERFLKEETQSLLENLHVYHTNYFLVLRCLHQFTSSLPKYPLGRQIRELYCTCLEKNIQDSEEYASALQLLRMLAKDELMAMLQKCFKVFKSSSEKQLGNTAKRIEEFLAQFQSLDAEAKEEEEDTSESQSKGLQKTDLYHLQKSLLEMKELRRASKRQTKFEVLREQLVSFIDSLAREYLLLPETQPLHEVLYFSAAHTLRQHLNAAPRIALHTALNNPYYYLKNEALRSDEGCIPNVAPDICIAYKLHLECSRLINLVDWSEAFATVVTAAEKMDANSVTSEERNEIIHARFIRAVSELELLGFIKPTKQKTDHVARLTWGGC</sequence>
<dbReference type="CTD" id="23595"/>
<dbReference type="GO" id="GO:0006270">
    <property type="term" value="P:DNA replication initiation"/>
    <property type="evidence" value="ECO:0007669"/>
    <property type="project" value="TreeGrafter"/>
</dbReference>
<dbReference type="CDD" id="cd20704">
    <property type="entry name" value="Orc3"/>
    <property type="match status" value="2"/>
</dbReference>
<evidence type="ECO:0000259" key="10">
    <source>
        <dbReference type="Pfam" id="PF07034"/>
    </source>
</evidence>
<evidence type="ECO:0000259" key="11">
    <source>
        <dbReference type="Pfam" id="PF18137"/>
    </source>
</evidence>
<protein>
    <recommendedName>
        <fullName evidence="3">Origin recognition complex subunit 3</fullName>
    </recommendedName>
</protein>
<feature type="domain" description="Origin recognition complex subunit 3 insertion" evidence="12">
    <location>
        <begin position="301"/>
        <end position="534"/>
    </location>
</feature>
<evidence type="ECO:0000256" key="8">
    <source>
        <dbReference type="ARBA" id="ARBA00026084"/>
    </source>
</evidence>
<dbReference type="GeneID" id="112392154"/>
<evidence type="ECO:0000313" key="13">
    <source>
        <dbReference type="Proteomes" id="UP000252040"/>
    </source>
</evidence>
<dbReference type="Pfam" id="PF19675">
    <property type="entry name" value="ORC3_ins"/>
    <property type="match status" value="1"/>
</dbReference>
<keyword evidence="6" id="KW-0238">DNA-binding</keyword>
<evidence type="ECO:0000256" key="7">
    <source>
        <dbReference type="ARBA" id="ARBA00023242"/>
    </source>
</evidence>
<keyword evidence="5" id="KW-0235">DNA replication</keyword>
<evidence type="ECO:0000259" key="12">
    <source>
        <dbReference type="Pfam" id="PF19675"/>
    </source>
</evidence>
<evidence type="ECO:0000256" key="4">
    <source>
        <dbReference type="ARBA" id="ARBA00022553"/>
    </source>
</evidence>
<proteinExistence type="inferred from homology"/>
<dbReference type="InterPro" id="IPR045667">
    <property type="entry name" value="ORC3_N"/>
</dbReference>
<dbReference type="PANTHER" id="PTHR12748">
    <property type="entry name" value="ORIGIN RECOGNITION COMPLEX SUBUNIT 3"/>
    <property type="match status" value="1"/>
</dbReference>
<evidence type="ECO:0000313" key="14">
    <source>
        <dbReference type="RefSeq" id="XP_024589467.1"/>
    </source>
</evidence>
<evidence type="ECO:0000256" key="1">
    <source>
        <dbReference type="ARBA" id="ARBA00004123"/>
    </source>
</evidence>
<comment type="subunit">
    <text evidence="8">Component of ORC, a complex composed of at least 6 subunits: ORC1, ORC2, ORC3, ORC4, ORC5 and ORC6. ORC is regulated in a cell-cycle dependent manner. It is sequentially assembled at the exit from anaphase of mitosis and disassembled as cells enter S phase.</text>
</comment>
<dbReference type="GO" id="GO:0005656">
    <property type="term" value="C:nuclear pre-replicative complex"/>
    <property type="evidence" value="ECO:0007669"/>
    <property type="project" value="TreeGrafter"/>
</dbReference>
<dbReference type="AlphaFoldDB" id="A0A341AK11"/>
<keyword evidence="13" id="KW-1185">Reference proteome</keyword>
<dbReference type="InterPro" id="IPR040855">
    <property type="entry name" value="ORC_WH_C"/>
</dbReference>
<name>A0A341AK11_NEOAA</name>
<dbReference type="GO" id="GO:0005664">
    <property type="term" value="C:nuclear origin of replication recognition complex"/>
    <property type="evidence" value="ECO:0007669"/>
    <property type="project" value="InterPro"/>
</dbReference>